<evidence type="ECO:0000256" key="4">
    <source>
        <dbReference type="ARBA" id="ARBA00022692"/>
    </source>
</evidence>
<dbReference type="GO" id="GO:0043190">
    <property type="term" value="C:ATP-binding cassette (ABC) transporter complex"/>
    <property type="evidence" value="ECO:0007669"/>
    <property type="project" value="InterPro"/>
</dbReference>
<feature type="transmembrane region" description="Helical" evidence="9">
    <location>
        <begin position="134"/>
        <end position="160"/>
    </location>
</feature>
<dbReference type="AlphaFoldDB" id="A0A1V4AF92"/>
<evidence type="ECO:0000256" key="6">
    <source>
        <dbReference type="ARBA" id="ARBA00023136"/>
    </source>
</evidence>
<dbReference type="PROSITE" id="PS50928">
    <property type="entry name" value="ABC_TM1"/>
    <property type="match status" value="1"/>
</dbReference>
<dbReference type="SUPFAM" id="SSF53850">
    <property type="entry name" value="Periplasmic binding protein-like II"/>
    <property type="match status" value="2"/>
</dbReference>
<dbReference type="OrthoDB" id="9787902at2"/>
<feature type="transmembrane region" description="Helical" evidence="9">
    <location>
        <begin position="301"/>
        <end position="320"/>
    </location>
</feature>
<dbReference type="Pfam" id="PF04069">
    <property type="entry name" value="OpuAC"/>
    <property type="match status" value="2"/>
</dbReference>
<dbReference type="CDD" id="cd13639">
    <property type="entry name" value="PBP2_OpuAC_like"/>
    <property type="match status" value="2"/>
</dbReference>
<name>A0A1V4AF92_9ACTN</name>
<evidence type="ECO:0000256" key="3">
    <source>
        <dbReference type="ARBA" id="ARBA00022475"/>
    </source>
</evidence>
<keyword evidence="5 9" id="KW-1133">Transmembrane helix</keyword>
<evidence type="ECO:0000256" key="9">
    <source>
        <dbReference type="RuleBase" id="RU363032"/>
    </source>
</evidence>
<dbReference type="PANTHER" id="PTHR47737:SF1">
    <property type="entry name" value="GLYCINE BETAINE_PROLINE BETAINE TRANSPORT SYSTEM PERMEASE PROTEIN PROW"/>
    <property type="match status" value="1"/>
</dbReference>
<protein>
    <submittedName>
        <fullName evidence="11">Glycine/betaine ABC transporter permease</fullName>
    </submittedName>
</protein>
<dbReference type="CDD" id="cd06261">
    <property type="entry name" value="TM_PBP2"/>
    <property type="match status" value="1"/>
</dbReference>
<accession>A0A1V4AF92</accession>
<comment type="similarity">
    <text evidence="7">In the C-terminal section; belongs to the OsmX family.</text>
</comment>
<evidence type="ECO:0000256" key="8">
    <source>
        <dbReference type="ARBA" id="ARBA00035652"/>
    </source>
</evidence>
<feature type="transmembrane region" description="Helical" evidence="9">
    <location>
        <begin position="90"/>
        <end position="114"/>
    </location>
</feature>
<evidence type="ECO:0000313" key="12">
    <source>
        <dbReference type="Proteomes" id="UP000190539"/>
    </source>
</evidence>
<reference evidence="11 12" key="1">
    <citation type="submission" date="2017-02" db="EMBL/GenBank/DDBJ databases">
        <title>Draft Genome Sequence of Streptomyces tsukubaensis F601, a Producer of the immunosuppressant tacrolimus FK506.</title>
        <authorList>
            <person name="Zong G."/>
            <person name="Zhong C."/>
            <person name="Fu J."/>
            <person name="Qin R."/>
            <person name="Cao G."/>
        </authorList>
    </citation>
    <scope>NUCLEOTIDE SEQUENCE [LARGE SCALE GENOMIC DNA]</scope>
    <source>
        <strain evidence="11 12">F601</strain>
    </source>
</reference>
<feature type="domain" description="ABC transmembrane type-1" evidence="10">
    <location>
        <begin position="87"/>
        <end position="266"/>
    </location>
</feature>
<keyword evidence="4 9" id="KW-0812">Transmembrane</keyword>
<dbReference type="Gene3D" id="1.10.3720.10">
    <property type="entry name" value="MetI-like"/>
    <property type="match status" value="1"/>
</dbReference>
<dbReference type="GO" id="GO:0015226">
    <property type="term" value="F:carnitine transmembrane transporter activity"/>
    <property type="evidence" value="ECO:0007669"/>
    <property type="project" value="TreeGrafter"/>
</dbReference>
<organism evidence="11 12">
    <name type="scientific">Streptomyces tsukubensis</name>
    <dbReference type="NCBI Taxonomy" id="83656"/>
    <lineage>
        <taxon>Bacteria</taxon>
        <taxon>Bacillati</taxon>
        <taxon>Actinomycetota</taxon>
        <taxon>Actinomycetes</taxon>
        <taxon>Kitasatosporales</taxon>
        <taxon>Streptomycetaceae</taxon>
        <taxon>Streptomyces</taxon>
    </lineage>
</organism>
<dbReference type="GO" id="GO:0005275">
    <property type="term" value="F:amine transmembrane transporter activity"/>
    <property type="evidence" value="ECO:0007669"/>
    <property type="project" value="TreeGrafter"/>
</dbReference>
<evidence type="ECO:0000256" key="7">
    <source>
        <dbReference type="ARBA" id="ARBA00035642"/>
    </source>
</evidence>
<dbReference type="RefSeq" id="WP_077964873.1">
    <property type="nucleotide sequence ID" value="NZ_CP045178.1"/>
</dbReference>
<evidence type="ECO:0000256" key="2">
    <source>
        <dbReference type="ARBA" id="ARBA00022448"/>
    </source>
</evidence>
<feature type="transmembrane region" description="Helical" evidence="9">
    <location>
        <begin position="49"/>
        <end position="78"/>
    </location>
</feature>
<evidence type="ECO:0000256" key="5">
    <source>
        <dbReference type="ARBA" id="ARBA00022989"/>
    </source>
</evidence>
<dbReference type="EMBL" id="MVFC01000002">
    <property type="protein sequence ID" value="OON82237.1"/>
    <property type="molecule type" value="Genomic_DNA"/>
</dbReference>
<dbReference type="STRING" id="83656.B1H18_04150"/>
<dbReference type="FunFam" id="1.10.3720.10:FF:000001">
    <property type="entry name" value="Glycine betaine ABC transporter, permease"/>
    <property type="match status" value="1"/>
</dbReference>
<keyword evidence="12" id="KW-1185">Reference proteome</keyword>
<dbReference type="Gene3D" id="3.10.105.10">
    <property type="entry name" value="Dipeptide-binding Protein, Domain 3"/>
    <property type="match status" value="3"/>
</dbReference>
<sequence>MPRLQFGSWVEDVVDWLQSNLSWLFDFVKTVLNGMYDGVDTVLGGGEPLLMAGILAVIAFWLRGVLPGVLTFVGFALIDSLALWDDAMATLSLVVVAAVITVVIAVPMGIWAARNNKVSSTIRPVLDVMQTMPAFVYLIPGVMFFGVGVTPGVIATIVFAMPPGVRMTELGIRQVDGELIEAADAFGTSPRSTLTRVQLPLALPTIMAGINQVIMLALSMVVIGGMAGAGGLGEKVYGAITQLQVGLAAESGVAVVILAIYLDRMTGALNERVSPLGRRAAAKAAAMLQGWKFAHYKPNTAVAVVGVVVLALVAGGMNIAGSDSGSSSNQAASTDVGKGKKINMGYIPWDEGIATSYLWKELLEERGYKPDLKQLDAGPLYSGIARGDIDFQTDSWLPTTHEAYWKKYKNQMDDLGAWYGPTSLELSVPSYVKGIKSMADLKGQGKKFKGKIIGIEASAGEMAKLKKDVLKKYGLEGEYKVVSSSTSSMLAELNRSIKKKEPVVVTLWSPHWAYGKYDLTKLKDPKGAWGKGDLLHTVAHKGFAKKDPTVANWLKKFHLTEKQLTDLENAIQASGEGHEQDGVKAWMKKNPGIADKLAPVPGASSGGAQAKGKDAGKNVNMGYFPWDEAIATTYLWQNILEDRGYKPNVKQLDPGPLYTALAQGQMDVQFDSWLPSTHKAYWEKYKKNLTDVGDWYGPTSLELTVPSYVKGIDSLADLKGQGKKFDGKIIGIESSAGEMGTLKKTVLKKYGLEGEYEVVSSSTSSMLAELNRSLKKKEPVVVVLWSPHWAYGKYDLKKLKDPKGAWGKGDLIHTVGKKDFGKDFPELNGWLKKFKLSEKQLASLEVEVQKGGAGKEKQSTRRWLDANPGVEDKLAPVAG</sequence>
<proteinExistence type="inferred from homology"/>
<evidence type="ECO:0000256" key="1">
    <source>
        <dbReference type="ARBA" id="ARBA00004141"/>
    </source>
</evidence>
<keyword evidence="3" id="KW-1003">Cell membrane</keyword>
<dbReference type="InterPro" id="IPR000515">
    <property type="entry name" value="MetI-like"/>
</dbReference>
<comment type="caution">
    <text evidence="11">The sequence shown here is derived from an EMBL/GenBank/DDBJ whole genome shotgun (WGS) entry which is preliminary data.</text>
</comment>
<dbReference type="InterPro" id="IPR007210">
    <property type="entry name" value="ABC_Gly_betaine_transp_sub-bd"/>
</dbReference>
<dbReference type="GO" id="GO:0015871">
    <property type="term" value="P:choline transport"/>
    <property type="evidence" value="ECO:0007669"/>
    <property type="project" value="TreeGrafter"/>
</dbReference>
<dbReference type="Gene3D" id="3.40.190.100">
    <property type="entry name" value="Glycine betaine-binding periplasmic protein, domain 2"/>
    <property type="match status" value="2"/>
</dbReference>
<dbReference type="Proteomes" id="UP000190539">
    <property type="component" value="Unassembled WGS sequence"/>
</dbReference>
<dbReference type="PANTHER" id="PTHR47737">
    <property type="entry name" value="GLYCINE BETAINE/PROLINE BETAINE TRANSPORT SYSTEM PERMEASE PROTEIN PROW"/>
    <property type="match status" value="1"/>
</dbReference>
<dbReference type="SUPFAM" id="SSF161098">
    <property type="entry name" value="MetI-like"/>
    <property type="match status" value="1"/>
</dbReference>
<gene>
    <name evidence="11" type="ORF">B1H18_04150</name>
</gene>
<evidence type="ECO:0000259" key="10">
    <source>
        <dbReference type="PROSITE" id="PS50928"/>
    </source>
</evidence>
<feature type="transmembrane region" description="Helical" evidence="9">
    <location>
        <begin position="243"/>
        <end position="262"/>
    </location>
</feature>
<comment type="similarity">
    <text evidence="9">Belongs to the binding-protein-dependent transport system permease family.</text>
</comment>
<comment type="similarity">
    <text evidence="8">In the N-terminal section; belongs to the binding-protein-dependent transport system permease family.</text>
</comment>
<dbReference type="GO" id="GO:0031460">
    <property type="term" value="P:glycine betaine transport"/>
    <property type="evidence" value="ECO:0007669"/>
    <property type="project" value="TreeGrafter"/>
</dbReference>
<dbReference type="Pfam" id="PF00528">
    <property type="entry name" value="BPD_transp_1"/>
    <property type="match status" value="1"/>
</dbReference>
<evidence type="ECO:0000313" key="11">
    <source>
        <dbReference type="EMBL" id="OON82237.1"/>
    </source>
</evidence>
<keyword evidence="2 9" id="KW-0813">Transport</keyword>
<feature type="transmembrane region" description="Helical" evidence="9">
    <location>
        <begin position="201"/>
        <end position="223"/>
    </location>
</feature>
<comment type="subcellular location">
    <subcellularLocation>
        <location evidence="9">Cell membrane</location>
        <topology evidence="9">Multi-pass membrane protein</topology>
    </subcellularLocation>
    <subcellularLocation>
        <location evidence="1">Membrane</location>
        <topology evidence="1">Multi-pass membrane protein</topology>
    </subcellularLocation>
</comment>
<dbReference type="InterPro" id="IPR035906">
    <property type="entry name" value="MetI-like_sf"/>
</dbReference>
<keyword evidence="6 9" id="KW-0472">Membrane</keyword>